<protein>
    <submittedName>
        <fullName evidence="1">Uncharacterized protein</fullName>
    </submittedName>
</protein>
<keyword evidence="2" id="KW-1185">Reference proteome</keyword>
<proteinExistence type="predicted"/>
<dbReference type="Proteomes" id="UP001163046">
    <property type="component" value="Unassembled WGS sequence"/>
</dbReference>
<evidence type="ECO:0000313" key="1">
    <source>
        <dbReference type="EMBL" id="KAJ7383763.1"/>
    </source>
</evidence>
<evidence type="ECO:0000313" key="2">
    <source>
        <dbReference type="Proteomes" id="UP001163046"/>
    </source>
</evidence>
<reference evidence="1" key="1">
    <citation type="submission" date="2023-01" db="EMBL/GenBank/DDBJ databases">
        <title>Genome assembly of the deep-sea coral Lophelia pertusa.</title>
        <authorList>
            <person name="Herrera S."/>
            <person name="Cordes E."/>
        </authorList>
    </citation>
    <scope>NUCLEOTIDE SEQUENCE</scope>
    <source>
        <strain evidence="1">USNM1676648</strain>
        <tissue evidence="1">Polyp</tissue>
    </source>
</reference>
<accession>A0A9W9ZL74</accession>
<organism evidence="1 2">
    <name type="scientific">Desmophyllum pertusum</name>
    <dbReference type="NCBI Taxonomy" id="174260"/>
    <lineage>
        <taxon>Eukaryota</taxon>
        <taxon>Metazoa</taxon>
        <taxon>Cnidaria</taxon>
        <taxon>Anthozoa</taxon>
        <taxon>Hexacorallia</taxon>
        <taxon>Scleractinia</taxon>
        <taxon>Caryophylliina</taxon>
        <taxon>Caryophylliidae</taxon>
        <taxon>Desmophyllum</taxon>
    </lineage>
</organism>
<dbReference type="EMBL" id="MU825895">
    <property type="protein sequence ID" value="KAJ7383763.1"/>
    <property type="molecule type" value="Genomic_DNA"/>
</dbReference>
<sequence length="107" mass="12412">MTRCARYPRYNLEASCFTVNLLTSTSRICHLLMFSGKLIKLTPDASILSFPTNVCAPDRVLSTRKQRRPLPPKENKLQQKGPQLYVTFWALSMFDLYTSHQKDMNRN</sequence>
<name>A0A9W9ZL74_9CNID</name>
<gene>
    <name evidence="1" type="ORF">OS493_026294</name>
</gene>
<comment type="caution">
    <text evidence="1">The sequence shown here is derived from an EMBL/GenBank/DDBJ whole genome shotgun (WGS) entry which is preliminary data.</text>
</comment>
<dbReference type="AlphaFoldDB" id="A0A9W9ZL74"/>